<name>A0A919NCH3_9ACTN</name>
<keyword evidence="4" id="KW-1185">Reference proteome</keyword>
<keyword evidence="2" id="KW-0812">Transmembrane</keyword>
<organism evidence="3 4">
    <name type="scientific">Actinoplanes siamensis</name>
    <dbReference type="NCBI Taxonomy" id="1223317"/>
    <lineage>
        <taxon>Bacteria</taxon>
        <taxon>Bacillati</taxon>
        <taxon>Actinomycetota</taxon>
        <taxon>Actinomycetes</taxon>
        <taxon>Micromonosporales</taxon>
        <taxon>Micromonosporaceae</taxon>
        <taxon>Actinoplanes</taxon>
    </lineage>
</organism>
<feature type="compositionally biased region" description="Low complexity" evidence="1">
    <location>
        <begin position="94"/>
        <end position="105"/>
    </location>
</feature>
<comment type="caution">
    <text evidence="3">The sequence shown here is derived from an EMBL/GenBank/DDBJ whole genome shotgun (WGS) entry which is preliminary data.</text>
</comment>
<evidence type="ECO:0000313" key="4">
    <source>
        <dbReference type="Proteomes" id="UP000629619"/>
    </source>
</evidence>
<feature type="transmembrane region" description="Helical" evidence="2">
    <location>
        <begin position="56"/>
        <end position="75"/>
    </location>
</feature>
<sequence>MPVRAITKPAGTLVDMKGLWSPAWIARHVLALVLVAGCLGLGWWQLSRATGGNSLSWGYTFEWPVFAGFVVFIWFREVQLHRRRSQPAEEPAEEAPVPAREPGAPVTLGRPVRVAVRAAGSDPADPELEAYNDYLSWLAEHPGARAADYPGSRLKK</sequence>
<dbReference type="EMBL" id="BOMW01000065">
    <property type="protein sequence ID" value="GIF08623.1"/>
    <property type="molecule type" value="Genomic_DNA"/>
</dbReference>
<feature type="region of interest" description="Disordered" evidence="1">
    <location>
        <begin position="84"/>
        <end position="106"/>
    </location>
</feature>
<keyword evidence="2" id="KW-1133">Transmembrane helix</keyword>
<dbReference type="AlphaFoldDB" id="A0A919NCH3"/>
<evidence type="ECO:0000256" key="1">
    <source>
        <dbReference type="SAM" id="MobiDB-lite"/>
    </source>
</evidence>
<evidence type="ECO:0000256" key="2">
    <source>
        <dbReference type="SAM" id="Phobius"/>
    </source>
</evidence>
<dbReference type="Proteomes" id="UP000629619">
    <property type="component" value="Unassembled WGS sequence"/>
</dbReference>
<feature type="transmembrane region" description="Helical" evidence="2">
    <location>
        <begin position="24"/>
        <end position="44"/>
    </location>
</feature>
<accession>A0A919NCH3</accession>
<protein>
    <recommendedName>
        <fullName evidence="5">DNA-binding transcriptional regulator of glucitol operon</fullName>
    </recommendedName>
</protein>
<keyword evidence="2" id="KW-0472">Membrane</keyword>
<gene>
    <name evidence="3" type="ORF">Asi03nite_61610</name>
</gene>
<evidence type="ECO:0008006" key="5">
    <source>
        <dbReference type="Google" id="ProtNLM"/>
    </source>
</evidence>
<proteinExistence type="predicted"/>
<evidence type="ECO:0000313" key="3">
    <source>
        <dbReference type="EMBL" id="GIF08623.1"/>
    </source>
</evidence>
<reference evidence="3" key="1">
    <citation type="submission" date="2021-01" db="EMBL/GenBank/DDBJ databases">
        <title>Whole genome shotgun sequence of Actinoplanes siamensis NBRC 109076.</title>
        <authorList>
            <person name="Komaki H."/>
            <person name="Tamura T."/>
        </authorList>
    </citation>
    <scope>NUCLEOTIDE SEQUENCE</scope>
    <source>
        <strain evidence="3">NBRC 109076</strain>
    </source>
</reference>